<dbReference type="Proteomes" id="UP000789570">
    <property type="component" value="Unassembled WGS sequence"/>
</dbReference>
<dbReference type="AlphaFoldDB" id="A0A9N8W8F7"/>
<proteinExistence type="predicted"/>
<dbReference type="OrthoDB" id="2442601at2759"/>
<evidence type="ECO:0000313" key="1">
    <source>
        <dbReference type="EMBL" id="CAG8480984.1"/>
    </source>
</evidence>
<sequence length="276" mass="31548">MNTDVDIVNDDLVSQEFNFLVMDPKSSNDPAINFDAPESGYEDKERYRLSDTATNSLIKFMRYLLLLVDRNIYSEFPKSLHMARKLFGISDHMIKITQNHSRLDKLSLFVNENQHLLECLPYIALKETVGSLTANEDFDLMKYSEFLTMSKNVKKKTGTGSEPFLGVLLKLIKSVKLSSEILALLVEYYNNAYSNSFVSLSDIHNLLPGTIAVFPQINQFGRLRLRAEVYGSTYAKRHIGSVNVLSKFVLDDNMTDTYSGQIQFFLSILFIYRKVS</sequence>
<dbReference type="EMBL" id="CAJVPQ010000431">
    <property type="protein sequence ID" value="CAG8480984.1"/>
    <property type="molecule type" value="Genomic_DNA"/>
</dbReference>
<comment type="caution">
    <text evidence="1">The sequence shown here is derived from an EMBL/GenBank/DDBJ whole genome shotgun (WGS) entry which is preliminary data.</text>
</comment>
<name>A0A9N8W8F7_9GLOM</name>
<keyword evidence="2" id="KW-1185">Reference proteome</keyword>
<organism evidence="1 2">
    <name type="scientific">Funneliformis caledonium</name>
    <dbReference type="NCBI Taxonomy" id="1117310"/>
    <lineage>
        <taxon>Eukaryota</taxon>
        <taxon>Fungi</taxon>
        <taxon>Fungi incertae sedis</taxon>
        <taxon>Mucoromycota</taxon>
        <taxon>Glomeromycotina</taxon>
        <taxon>Glomeromycetes</taxon>
        <taxon>Glomerales</taxon>
        <taxon>Glomeraceae</taxon>
        <taxon>Funneliformis</taxon>
    </lineage>
</organism>
<gene>
    <name evidence="1" type="ORF">FCALED_LOCUS2708</name>
</gene>
<accession>A0A9N8W8F7</accession>
<reference evidence="1" key="1">
    <citation type="submission" date="2021-06" db="EMBL/GenBank/DDBJ databases">
        <authorList>
            <person name="Kallberg Y."/>
            <person name="Tangrot J."/>
            <person name="Rosling A."/>
        </authorList>
    </citation>
    <scope>NUCLEOTIDE SEQUENCE</scope>
    <source>
        <strain evidence="1">UK204</strain>
    </source>
</reference>
<evidence type="ECO:0000313" key="2">
    <source>
        <dbReference type="Proteomes" id="UP000789570"/>
    </source>
</evidence>
<protein>
    <submittedName>
        <fullName evidence="1">16217_t:CDS:1</fullName>
    </submittedName>
</protein>